<dbReference type="InterPro" id="IPR042185">
    <property type="entry name" value="Serpin_sf_2"/>
</dbReference>
<name>A0A4W3JQX5_CALMI</name>
<organism evidence="3 4">
    <name type="scientific">Callorhinchus milii</name>
    <name type="common">Ghost shark</name>
    <dbReference type="NCBI Taxonomy" id="7868"/>
    <lineage>
        <taxon>Eukaryota</taxon>
        <taxon>Metazoa</taxon>
        <taxon>Chordata</taxon>
        <taxon>Craniata</taxon>
        <taxon>Vertebrata</taxon>
        <taxon>Chondrichthyes</taxon>
        <taxon>Holocephali</taxon>
        <taxon>Chimaeriformes</taxon>
        <taxon>Callorhinchidae</taxon>
        <taxon>Callorhinchus</taxon>
    </lineage>
</organism>
<sequence length="385" mass="42989">MMCSFDALPSDSTLGFALDFYHAVRSVQKNHNLIFSPVSIGLGLGMLELGTGGATLQQLRKGLHFDGTQEGKEFSAMKKLLKIISTDSEENKLNLASAIYIQARYPLNEQYLLNNQDTFNSSVRKLDFQDAMSAASNINAWVVRQTHGKVKDLFSSASFSPLTRLVLVNAIYFKGTWKHKFSQDNTSVTKFTKSDGSVLHIPIMHQQVKSKLGYFTADEVSYQVLELPYSGDESSMILALPAEGTDLTELEKLITPQIVENWLSTIAEEDVEIYLPRFKTEQKLDLKEPLRTLNITEIFETRGDLSGISDSPDLYISEAVHQAFIELNEEGSEAAASTGMTLAVMSLSRHQFNATRPFMFIIRNNLSGKVLFVVSAYSPHWVATF</sequence>
<keyword evidence="4" id="KW-1185">Reference proteome</keyword>
<evidence type="ECO:0000256" key="1">
    <source>
        <dbReference type="RuleBase" id="RU000411"/>
    </source>
</evidence>
<evidence type="ECO:0000259" key="2">
    <source>
        <dbReference type="SMART" id="SM00093"/>
    </source>
</evidence>
<dbReference type="SMART" id="SM00093">
    <property type="entry name" value="SERPIN"/>
    <property type="match status" value="1"/>
</dbReference>
<reference evidence="4" key="2">
    <citation type="journal article" date="2007" name="PLoS Biol.">
        <title>Survey sequencing and comparative analysis of the elephant shark (Callorhinchus milii) genome.</title>
        <authorList>
            <person name="Venkatesh B."/>
            <person name="Kirkness E.F."/>
            <person name="Loh Y.H."/>
            <person name="Halpern A.L."/>
            <person name="Lee A.P."/>
            <person name="Johnson J."/>
            <person name="Dandona N."/>
            <person name="Viswanathan L.D."/>
            <person name="Tay A."/>
            <person name="Venter J.C."/>
            <person name="Strausberg R.L."/>
            <person name="Brenner S."/>
        </authorList>
    </citation>
    <scope>NUCLEOTIDE SEQUENCE [LARGE SCALE GENOMIC DNA]</scope>
</reference>
<dbReference type="SUPFAM" id="SSF56574">
    <property type="entry name" value="Serpins"/>
    <property type="match status" value="1"/>
</dbReference>
<dbReference type="InterPro" id="IPR023796">
    <property type="entry name" value="Serpin_dom"/>
</dbReference>
<reference evidence="3" key="5">
    <citation type="submission" date="2025-09" db="UniProtKB">
        <authorList>
            <consortium name="Ensembl"/>
        </authorList>
    </citation>
    <scope>IDENTIFICATION</scope>
</reference>
<dbReference type="GO" id="GO:0005615">
    <property type="term" value="C:extracellular space"/>
    <property type="evidence" value="ECO:0007669"/>
    <property type="project" value="InterPro"/>
</dbReference>
<evidence type="ECO:0000313" key="4">
    <source>
        <dbReference type="Proteomes" id="UP000314986"/>
    </source>
</evidence>
<reference evidence="4" key="1">
    <citation type="journal article" date="2006" name="Science">
        <title>Ancient noncoding elements conserved in the human genome.</title>
        <authorList>
            <person name="Venkatesh B."/>
            <person name="Kirkness E.F."/>
            <person name="Loh Y.H."/>
            <person name="Halpern A.L."/>
            <person name="Lee A.P."/>
            <person name="Johnson J."/>
            <person name="Dandona N."/>
            <person name="Viswanathan L.D."/>
            <person name="Tay A."/>
            <person name="Venter J.C."/>
            <person name="Strausberg R.L."/>
            <person name="Brenner S."/>
        </authorList>
    </citation>
    <scope>NUCLEOTIDE SEQUENCE [LARGE SCALE GENOMIC DNA]</scope>
</reference>
<dbReference type="Gene3D" id="2.30.39.10">
    <property type="entry name" value="Alpha-1-antitrypsin, domain 1"/>
    <property type="match status" value="1"/>
</dbReference>
<dbReference type="GO" id="GO:0004867">
    <property type="term" value="F:serine-type endopeptidase inhibitor activity"/>
    <property type="evidence" value="ECO:0007669"/>
    <property type="project" value="InterPro"/>
</dbReference>
<feature type="domain" description="Serpin" evidence="2">
    <location>
        <begin position="18"/>
        <end position="379"/>
    </location>
</feature>
<evidence type="ECO:0000313" key="3">
    <source>
        <dbReference type="Ensembl" id="ENSCMIP00000045894.1"/>
    </source>
</evidence>
<dbReference type="PANTHER" id="PTHR11461:SF51">
    <property type="entry name" value="SERPIN I2"/>
    <property type="match status" value="1"/>
</dbReference>
<reference evidence="3" key="4">
    <citation type="submission" date="2025-08" db="UniProtKB">
        <authorList>
            <consortium name="Ensembl"/>
        </authorList>
    </citation>
    <scope>IDENTIFICATION</scope>
</reference>
<gene>
    <name evidence="3" type="primary">LOC103175569</name>
</gene>
<dbReference type="OMA" id="IPMMHLQ"/>
<reference evidence="4" key="3">
    <citation type="journal article" date="2014" name="Nature">
        <title>Elephant shark genome provides unique insights into gnathostome evolution.</title>
        <authorList>
            <consortium name="International Elephant Shark Genome Sequencing Consortium"/>
            <person name="Venkatesh B."/>
            <person name="Lee A.P."/>
            <person name="Ravi V."/>
            <person name="Maurya A.K."/>
            <person name="Lian M.M."/>
            <person name="Swann J.B."/>
            <person name="Ohta Y."/>
            <person name="Flajnik M.F."/>
            <person name="Sutoh Y."/>
            <person name="Kasahara M."/>
            <person name="Hoon S."/>
            <person name="Gangu V."/>
            <person name="Roy S.W."/>
            <person name="Irimia M."/>
            <person name="Korzh V."/>
            <person name="Kondrychyn I."/>
            <person name="Lim Z.W."/>
            <person name="Tay B.H."/>
            <person name="Tohari S."/>
            <person name="Kong K.W."/>
            <person name="Ho S."/>
            <person name="Lorente-Galdos B."/>
            <person name="Quilez J."/>
            <person name="Marques-Bonet T."/>
            <person name="Raney B.J."/>
            <person name="Ingham P.W."/>
            <person name="Tay A."/>
            <person name="Hillier L.W."/>
            <person name="Minx P."/>
            <person name="Boehm T."/>
            <person name="Wilson R.K."/>
            <person name="Brenner S."/>
            <person name="Warren W.C."/>
        </authorList>
    </citation>
    <scope>NUCLEOTIDE SEQUENCE [LARGE SCALE GENOMIC DNA]</scope>
</reference>
<dbReference type="Pfam" id="PF00079">
    <property type="entry name" value="Serpin"/>
    <property type="match status" value="1"/>
</dbReference>
<proteinExistence type="inferred from homology"/>
<accession>A0A4W3JQX5</accession>
<dbReference type="AlphaFoldDB" id="A0A4W3JQX5"/>
<dbReference type="Gene3D" id="3.30.497.10">
    <property type="entry name" value="Antithrombin, subunit I, domain 2"/>
    <property type="match status" value="1"/>
</dbReference>
<comment type="similarity">
    <text evidence="1">Belongs to the serpin family.</text>
</comment>
<dbReference type="PANTHER" id="PTHR11461">
    <property type="entry name" value="SERINE PROTEASE INHIBITOR, SERPIN"/>
    <property type="match status" value="1"/>
</dbReference>
<protein>
    <submittedName>
        <fullName evidence="3">Serpin family I member 2</fullName>
    </submittedName>
</protein>
<dbReference type="Proteomes" id="UP000314986">
    <property type="component" value="Unassembled WGS sequence"/>
</dbReference>
<dbReference type="Ensembl" id="ENSCMIT00000046549.1">
    <property type="protein sequence ID" value="ENSCMIP00000045894.1"/>
    <property type="gene ID" value="ENSCMIG00000018911.1"/>
</dbReference>
<dbReference type="InterPro" id="IPR000215">
    <property type="entry name" value="Serpin_fam"/>
</dbReference>
<dbReference type="GeneTree" id="ENSGT00940000161641"/>
<dbReference type="InterPro" id="IPR036186">
    <property type="entry name" value="Serpin_sf"/>
</dbReference>
<dbReference type="InParanoid" id="A0A4W3JQX5"/>
<dbReference type="InterPro" id="IPR042178">
    <property type="entry name" value="Serpin_sf_1"/>
</dbReference>
<dbReference type="STRING" id="7868.ENSCMIP00000045894"/>